<dbReference type="RefSeq" id="WP_020431345.1">
    <property type="nucleotide sequence ID" value="NZ_AGBD01001265.1"/>
</dbReference>
<keyword evidence="1" id="KW-1133">Transmembrane helix</keyword>
<evidence type="ECO:0000313" key="3">
    <source>
        <dbReference type="Proteomes" id="UP000033163"/>
    </source>
</evidence>
<dbReference type="EMBL" id="LN831776">
    <property type="protein sequence ID" value="CQR55357.1"/>
    <property type="molecule type" value="Genomic_DNA"/>
</dbReference>
<dbReference type="HOGENOM" id="CLU_2070769_0_0_9"/>
<organism evidence="2 3">
    <name type="scientific">Paenibacillus riograndensis SBR5</name>
    <dbReference type="NCBI Taxonomy" id="1073571"/>
    <lineage>
        <taxon>Bacteria</taxon>
        <taxon>Bacillati</taxon>
        <taxon>Bacillota</taxon>
        <taxon>Bacilli</taxon>
        <taxon>Bacillales</taxon>
        <taxon>Paenibacillaceae</taxon>
        <taxon>Paenibacillus</taxon>
        <taxon>Paenibacillus sonchi group</taxon>
    </lineage>
</organism>
<dbReference type="KEGG" id="pri:PRIO_2954"/>
<dbReference type="AlphaFoldDB" id="A0A0E4CWJ5"/>
<protein>
    <submittedName>
        <fullName evidence="2">Putative membrane protein</fullName>
    </submittedName>
</protein>
<keyword evidence="1" id="KW-0472">Membrane</keyword>
<accession>A0A0E4CWJ5</accession>
<dbReference type="Proteomes" id="UP000033163">
    <property type="component" value="Chromosome I"/>
</dbReference>
<proteinExistence type="predicted"/>
<sequence length="118" mass="13416">MTYIARSPLFKRLRFVLVPLLLLSLLTVNFQVPDSGGEEHTRNEIEHYGHKMIQPIRTHPAQSKVLPPQRLNYSGITPPQAPVTSATVPAVSLCPIIYLIKKRLLLYPLKYTSHYVGR</sequence>
<gene>
    <name evidence="2" type="ORF">PRIO_2954</name>
</gene>
<feature type="transmembrane region" description="Helical" evidence="1">
    <location>
        <begin position="81"/>
        <end position="100"/>
    </location>
</feature>
<evidence type="ECO:0000313" key="2">
    <source>
        <dbReference type="EMBL" id="CQR55357.1"/>
    </source>
</evidence>
<keyword evidence="1" id="KW-0812">Transmembrane</keyword>
<reference evidence="3" key="1">
    <citation type="submission" date="2015-03" db="EMBL/GenBank/DDBJ databases">
        <authorList>
            <person name="Wibberg D."/>
        </authorList>
    </citation>
    <scope>NUCLEOTIDE SEQUENCE [LARGE SCALE GENOMIC DNA]</scope>
</reference>
<dbReference type="PATRIC" id="fig|1073571.4.peg.3149"/>
<dbReference type="STRING" id="483937.AMQ84_13030"/>
<name>A0A0E4CWJ5_9BACL</name>
<evidence type="ECO:0000256" key="1">
    <source>
        <dbReference type="SAM" id="Phobius"/>
    </source>
</evidence>